<organism evidence="2 3">
    <name type="scientific">Lysobacter enzymogenes</name>
    <dbReference type="NCBI Taxonomy" id="69"/>
    <lineage>
        <taxon>Bacteria</taxon>
        <taxon>Pseudomonadati</taxon>
        <taxon>Pseudomonadota</taxon>
        <taxon>Gammaproteobacteria</taxon>
        <taxon>Lysobacterales</taxon>
        <taxon>Lysobacteraceae</taxon>
        <taxon>Lysobacter</taxon>
    </lineage>
</organism>
<dbReference type="CDD" id="cd00761">
    <property type="entry name" value="Glyco_tranf_GTA_type"/>
    <property type="match status" value="1"/>
</dbReference>
<dbReference type="SUPFAM" id="SSF53448">
    <property type="entry name" value="Nucleotide-diphospho-sugar transferases"/>
    <property type="match status" value="1"/>
</dbReference>
<dbReference type="EMBL" id="RCTY01000022">
    <property type="protein sequence ID" value="ROU07439.1"/>
    <property type="molecule type" value="Genomic_DNA"/>
</dbReference>
<dbReference type="Gene3D" id="3.90.550.10">
    <property type="entry name" value="Spore Coat Polysaccharide Biosynthesis Protein SpsA, Chain A"/>
    <property type="match status" value="1"/>
</dbReference>
<reference evidence="2 3" key="1">
    <citation type="submission" date="2018-10" db="EMBL/GenBank/DDBJ databases">
        <title>The genome of Lysobacter enzymogenes OH11.</title>
        <authorList>
            <person name="Liu F."/>
            <person name="Zhao Y."/>
            <person name="Qian G."/>
            <person name="Chen Y."/>
            <person name="Xu H."/>
        </authorList>
    </citation>
    <scope>NUCLEOTIDE SEQUENCE [LARGE SCALE GENOMIC DNA]</scope>
    <source>
        <strain evidence="2 3">OH11</strain>
    </source>
</reference>
<dbReference type="RefSeq" id="WP_123647134.1">
    <property type="nucleotide sequence ID" value="NZ_RCTY01000022.1"/>
</dbReference>
<name>A0A3N2RJ65_LYSEN</name>
<evidence type="ECO:0000256" key="1">
    <source>
        <dbReference type="SAM" id="MobiDB-lite"/>
    </source>
</evidence>
<dbReference type="AlphaFoldDB" id="A0A3N2RJ65"/>
<evidence type="ECO:0008006" key="4">
    <source>
        <dbReference type="Google" id="ProtNLM"/>
    </source>
</evidence>
<comment type="caution">
    <text evidence="2">The sequence shown here is derived from an EMBL/GenBank/DDBJ whole genome shotgun (WGS) entry which is preliminary data.</text>
</comment>
<evidence type="ECO:0000313" key="2">
    <source>
        <dbReference type="EMBL" id="ROU07439.1"/>
    </source>
</evidence>
<proteinExistence type="predicted"/>
<accession>A0A3N2RJ65</accession>
<evidence type="ECO:0000313" key="3">
    <source>
        <dbReference type="Proteomes" id="UP000275910"/>
    </source>
</evidence>
<sequence length="292" mass="33375">MFKTTTSGVPSQQSGEAPQEQMREVVSTVVRFHDPAGLGKLERAIQSLHAQAGAIVQPIVVTQRFDKRALQRTRDAVLRQWFFDWLPEPAVENYEDDSQGDARSALMNLGIERHCALRNRFLAFLDYDDLLYSHAYRTLMRPLLDSDVAVAFASVEMGHAVGLHDYDFVYDMSYPFLGRNKIDLIRDNFCPLHSYLVDCAKVEAKELHFRSELSRVEDYDFLLRVAGARPCDFSGIGRRIGVYLMRSDDSNSTPSHDGSACDQEKKSIWKCNRDRLDRLRSGYPVKFFASDF</sequence>
<gene>
    <name evidence="2" type="ORF">D9T17_09040</name>
</gene>
<feature type="region of interest" description="Disordered" evidence="1">
    <location>
        <begin position="1"/>
        <end position="21"/>
    </location>
</feature>
<dbReference type="InterPro" id="IPR029044">
    <property type="entry name" value="Nucleotide-diphossugar_trans"/>
</dbReference>
<dbReference type="Proteomes" id="UP000275910">
    <property type="component" value="Unassembled WGS sequence"/>
</dbReference>
<feature type="compositionally biased region" description="Polar residues" evidence="1">
    <location>
        <begin position="1"/>
        <end position="16"/>
    </location>
</feature>
<protein>
    <recommendedName>
        <fullName evidence="4">Glycosyltransferase family 2 protein</fullName>
    </recommendedName>
</protein>